<dbReference type="Gene3D" id="3.40.50.150">
    <property type="entry name" value="Vaccinia Virus protein VP39"/>
    <property type="match status" value="1"/>
</dbReference>
<keyword evidence="2" id="KW-1185">Reference proteome</keyword>
<dbReference type="Proteomes" id="UP000663720">
    <property type="component" value="Chromosome"/>
</dbReference>
<dbReference type="AlphaFoldDB" id="A0A975B5J6"/>
<evidence type="ECO:0000313" key="2">
    <source>
        <dbReference type="Proteomes" id="UP000663720"/>
    </source>
</evidence>
<protein>
    <submittedName>
        <fullName evidence="1">SAM-dependent methyltransferase</fullName>
    </submittedName>
</protein>
<dbReference type="GO" id="GO:0008168">
    <property type="term" value="F:methyltransferase activity"/>
    <property type="evidence" value="ECO:0007669"/>
    <property type="project" value="UniProtKB-KW"/>
</dbReference>
<dbReference type="InterPro" id="IPR029063">
    <property type="entry name" value="SAM-dependent_MTases_sf"/>
</dbReference>
<dbReference type="Pfam" id="PF13489">
    <property type="entry name" value="Methyltransf_23"/>
    <property type="match status" value="1"/>
</dbReference>
<organism evidence="1 2">
    <name type="scientific">Desulfonema limicola</name>
    <dbReference type="NCBI Taxonomy" id="45656"/>
    <lineage>
        <taxon>Bacteria</taxon>
        <taxon>Pseudomonadati</taxon>
        <taxon>Thermodesulfobacteriota</taxon>
        <taxon>Desulfobacteria</taxon>
        <taxon>Desulfobacterales</taxon>
        <taxon>Desulfococcaceae</taxon>
        <taxon>Desulfonema</taxon>
    </lineage>
</organism>
<keyword evidence="1" id="KW-0489">Methyltransferase</keyword>
<dbReference type="SUPFAM" id="SSF53335">
    <property type="entry name" value="S-adenosyl-L-methionine-dependent methyltransferases"/>
    <property type="match status" value="1"/>
</dbReference>
<dbReference type="RefSeq" id="WP_207690979.1">
    <property type="nucleotide sequence ID" value="NZ_CP061799.1"/>
</dbReference>
<reference evidence="1" key="1">
    <citation type="journal article" date="2021" name="Microb. Physiol.">
        <title>Proteogenomic Insights into the Physiology of Marine, Sulfate-Reducing, Filamentous Desulfonema limicola and Desulfonema magnum.</title>
        <authorList>
            <person name="Schnaars V."/>
            <person name="Wohlbrand L."/>
            <person name="Scheve S."/>
            <person name="Hinrichs C."/>
            <person name="Reinhardt R."/>
            <person name="Rabus R."/>
        </authorList>
    </citation>
    <scope>NUCLEOTIDE SEQUENCE</scope>
    <source>
        <strain evidence="1">5ac10</strain>
    </source>
</reference>
<dbReference type="PANTHER" id="PTHR43861:SF1">
    <property type="entry name" value="TRANS-ACONITATE 2-METHYLTRANSFERASE"/>
    <property type="match status" value="1"/>
</dbReference>
<dbReference type="GO" id="GO:0032259">
    <property type="term" value="P:methylation"/>
    <property type="evidence" value="ECO:0007669"/>
    <property type="project" value="UniProtKB-KW"/>
</dbReference>
<name>A0A975B5J6_9BACT</name>
<accession>A0A975B5J6</accession>
<keyword evidence="1" id="KW-0808">Transferase</keyword>
<dbReference type="EMBL" id="CP061799">
    <property type="protein sequence ID" value="QTA79208.1"/>
    <property type="molecule type" value="Genomic_DNA"/>
</dbReference>
<proteinExistence type="predicted"/>
<dbReference type="KEGG" id="dli:dnl_14620"/>
<dbReference type="CDD" id="cd02440">
    <property type="entry name" value="AdoMet_MTases"/>
    <property type="match status" value="1"/>
</dbReference>
<dbReference type="PANTHER" id="PTHR43861">
    <property type="entry name" value="TRANS-ACONITATE 2-METHYLTRANSFERASE-RELATED"/>
    <property type="match status" value="1"/>
</dbReference>
<sequence length="236" mass="27088">MNWQKKYIKKYYSPEKGWIDGTTQFHNLCRGFISETSKVLEFGAGPSNKTSQFLSGISAELVGLDVDLEVKENKFLSAAFTYDGSFFPFDAGTFDIVVSNYVMEHVAQPLLICKEISRVLKPGGVFIFRTPNFFHYVPILSYFFPMGLANWVRNLPDDAHDPYPTVYKFNSETKCREILNAAGFEIIELHLVEKEPSYGMKSRLLFFPMMAYERMVNATEKLRQFRVNIFCAAGKK</sequence>
<gene>
    <name evidence="1" type="ORF">dnl_14620</name>
</gene>
<evidence type="ECO:0000313" key="1">
    <source>
        <dbReference type="EMBL" id="QTA79208.1"/>
    </source>
</evidence>